<reference evidence="2" key="1">
    <citation type="journal article" date="2020" name="J. Eukaryot. Microbiol.">
        <title>De novo Sequencing, Assembly and Annotation of the Transcriptome for the Free-Living Testate Amoeba Arcella intermedia.</title>
        <authorList>
            <person name="Ribeiro G.M."/>
            <person name="Porfirio-Sousa A.L."/>
            <person name="Maurer-Alcala X.X."/>
            <person name="Katz L.A."/>
            <person name="Lahr D.J.G."/>
        </authorList>
    </citation>
    <scope>NUCLEOTIDE SEQUENCE</scope>
</reference>
<dbReference type="InterPro" id="IPR036691">
    <property type="entry name" value="Endo/exonu/phosph_ase_sf"/>
</dbReference>
<name>A0A6B2L950_9EUKA</name>
<dbReference type="InterPro" id="IPR050410">
    <property type="entry name" value="CCR4/nocturin_mRNA_transcr"/>
</dbReference>
<accession>A0A6B2L950</accession>
<dbReference type="GO" id="GO:0000175">
    <property type="term" value="F:3'-5'-RNA exonuclease activity"/>
    <property type="evidence" value="ECO:0007669"/>
    <property type="project" value="TreeGrafter"/>
</dbReference>
<dbReference type="InterPro" id="IPR005135">
    <property type="entry name" value="Endo/exonuclease/phosphatase"/>
</dbReference>
<dbReference type="PANTHER" id="PTHR12121">
    <property type="entry name" value="CARBON CATABOLITE REPRESSOR PROTEIN 4"/>
    <property type="match status" value="1"/>
</dbReference>
<dbReference type="SUPFAM" id="SSF56219">
    <property type="entry name" value="DNase I-like"/>
    <property type="match status" value="1"/>
</dbReference>
<proteinExistence type="predicted"/>
<dbReference type="Gene3D" id="3.60.10.10">
    <property type="entry name" value="Endonuclease/exonuclease/phosphatase"/>
    <property type="match status" value="1"/>
</dbReference>
<protein>
    <recommendedName>
        <fullName evidence="1">Endonuclease/exonuclease/phosphatase domain-containing protein</fullName>
    </recommendedName>
</protein>
<dbReference type="Pfam" id="PF03372">
    <property type="entry name" value="Exo_endo_phos"/>
    <property type="match status" value="1"/>
</dbReference>
<dbReference type="EMBL" id="GIBP01004466">
    <property type="protein sequence ID" value="NDV33435.1"/>
    <property type="molecule type" value="Transcribed_RNA"/>
</dbReference>
<evidence type="ECO:0000259" key="1">
    <source>
        <dbReference type="Pfam" id="PF03372"/>
    </source>
</evidence>
<organism evidence="2">
    <name type="scientific">Arcella intermedia</name>
    <dbReference type="NCBI Taxonomy" id="1963864"/>
    <lineage>
        <taxon>Eukaryota</taxon>
        <taxon>Amoebozoa</taxon>
        <taxon>Tubulinea</taxon>
        <taxon>Elardia</taxon>
        <taxon>Arcellinida</taxon>
        <taxon>Sphaerothecina</taxon>
        <taxon>Arcellidae</taxon>
        <taxon>Arcella</taxon>
    </lineage>
</organism>
<evidence type="ECO:0000313" key="2">
    <source>
        <dbReference type="EMBL" id="NDV33435.1"/>
    </source>
</evidence>
<dbReference type="PANTHER" id="PTHR12121:SF101">
    <property type="entry name" value="ENDONUCLEASE_EXONUCLEASE_PHOSPHATASE DOMAIN-CONTAINING PROTEIN"/>
    <property type="match status" value="1"/>
</dbReference>
<dbReference type="AlphaFoldDB" id="A0A6B2L950"/>
<sequence>MSPATLYSNCKPEHCDPRMRYQTLLKKLNGHIMNKSIICLQEVAIGWVGPLKTHFSQFGYDFIASNYGRPSNGYMGIAIAYSTEEYNLKDMDVVTVNEGKQWTTPPAPLSWTLLQYCTSALSWLLAKTMNASLTLTPASLGEYESSKERQNRQIMVRLEHRGSQEEFCVATYHVPCLFQFPRTMNIHTALSCQAAQKFAKGGPLVLCGDFNIQPWTSTYRLVTTGRLNDDDKNHPKTVMPAGDHWDPVVQPMRSAYSDFLGEEPPFTNYAQKAGEAPFVGTLDYIFLSEHWKVRGVLPLPKETSAFETPLPAQNEPSDHLLIACELLL</sequence>
<feature type="domain" description="Endonuclease/exonuclease/phosphatase" evidence="1">
    <location>
        <begin position="36"/>
        <end position="319"/>
    </location>
</feature>